<evidence type="ECO:0000313" key="1">
    <source>
        <dbReference type="EMBL" id="CCA26785.1"/>
    </source>
</evidence>
<protein>
    <submittedName>
        <fullName evidence="1">AlNc14C414G11475 protein</fullName>
    </submittedName>
</protein>
<dbReference type="AlphaFoldDB" id="F0WZ69"/>
<sequence>MIYSLKCDANPLAEIRTIQFTITAEKVRIGFNNEIEVILKKTPDILAVGKYQNLICQLITIYARTSTLFGISVDFYRLFEEYSDVMNAQWTHTISDNEML</sequence>
<organism evidence="1">
    <name type="scientific">Albugo laibachii Nc14</name>
    <dbReference type="NCBI Taxonomy" id="890382"/>
    <lineage>
        <taxon>Eukaryota</taxon>
        <taxon>Sar</taxon>
        <taxon>Stramenopiles</taxon>
        <taxon>Oomycota</taxon>
        <taxon>Peronosporomycetes</taxon>
        <taxon>Albuginales</taxon>
        <taxon>Albuginaceae</taxon>
        <taxon>Albugo</taxon>
    </lineage>
</organism>
<proteinExistence type="predicted"/>
<dbReference type="HOGENOM" id="CLU_2311414_0_0_1"/>
<dbReference type="EMBL" id="FR824457">
    <property type="protein sequence ID" value="CCA26785.1"/>
    <property type="molecule type" value="Genomic_DNA"/>
</dbReference>
<name>F0WZ69_9STRA</name>
<accession>F0WZ69</accession>
<gene>
    <name evidence="1" type="primary">AlNc14C414G11475</name>
    <name evidence="1" type="ORF">ALNC14_129290</name>
</gene>
<reference evidence="1" key="2">
    <citation type="submission" date="2011-02" db="EMBL/GenBank/DDBJ databases">
        <authorList>
            <person name="MacLean D."/>
        </authorList>
    </citation>
    <scope>NUCLEOTIDE SEQUENCE</scope>
</reference>
<reference evidence="1" key="1">
    <citation type="journal article" date="2011" name="PLoS Biol.">
        <title>Gene gain and loss during evolution of obligate parasitism in the white rust pathogen of Arabidopsis thaliana.</title>
        <authorList>
            <person name="Kemen E."/>
            <person name="Gardiner A."/>
            <person name="Schultz-Larsen T."/>
            <person name="Kemen A.C."/>
            <person name="Balmuth A.L."/>
            <person name="Robert-Seilaniantz A."/>
            <person name="Bailey K."/>
            <person name="Holub E."/>
            <person name="Studholme D.J."/>
            <person name="Maclean D."/>
            <person name="Jones J.D."/>
        </authorList>
    </citation>
    <scope>NUCLEOTIDE SEQUENCE</scope>
</reference>